<feature type="transmembrane region" description="Helical" evidence="5">
    <location>
        <begin position="91"/>
        <end position="113"/>
    </location>
</feature>
<name>A0AA39HPU8_9BILA</name>
<keyword evidence="7" id="KW-1185">Reference proteome</keyword>
<accession>A0AA39HPU8</accession>
<dbReference type="PANTHER" id="PTHR12479">
    <property type="entry name" value="LYSOSOMAL-ASSOCIATED TRANSMEMBRANE PROTEIN"/>
    <property type="match status" value="1"/>
</dbReference>
<gene>
    <name evidence="6" type="ORF">QR680_004090</name>
</gene>
<dbReference type="PANTHER" id="PTHR12479:SF10">
    <property type="entry name" value="LYSOSOMAL-ASSOCIATED TRANSMEMBRANE PROTEIN"/>
    <property type="match status" value="1"/>
</dbReference>
<comment type="caution">
    <text evidence="6">The sequence shown here is derived from an EMBL/GenBank/DDBJ whole genome shotgun (WGS) entry which is preliminary data.</text>
</comment>
<keyword evidence="3 5" id="KW-1133">Transmembrane helix</keyword>
<sequence>MCKSPMDCFPDTKCCCGCAHVKTGSLIFSSVNCFWSTVGFIGIIILGILGKTSGSVFNTQFIWNLVSSVISGLSIYGTVKEKKMLILPYIVQKWIELATWILSFMLFFLYLLIPSLRGEVATGQDDHEKRFYIYSVVVLPVATALTIWILITVHNFYNFLKLEERRPLYEEV</sequence>
<dbReference type="AlphaFoldDB" id="A0AA39HPU8"/>
<feature type="transmembrane region" description="Helical" evidence="5">
    <location>
        <begin position="61"/>
        <end position="79"/>
    </location>
</feature>
<protein>
    <submittedName>
        <fullName evidence="6">Uncharacterized protein</fullName>
    </submittedName>
</protein>
<dbReference type="GO" id="GO:0005765">
    <property type="term" value="C:lysosomal membrane"/>
    <property type="evidence" value="ECO:0007669"/>
    <property type="project" value="TreeGrafter"/>
</dbReference>
<feature type="transmembrane region" description="Helical" evidence="5">
    <location>
        <begin position="26"/>
        <end position="49"/>
    </location>
</feature>
<evidence type="ECO:0000256" key="5">
    <source>
        <dbReference type="SAM" id="Phobius"/>
    </source>
</evidence>
<evidence type="ECO:0000256" key="4">
    <source>
        <dbReference type="ARBA" id="ARBA00023136"/>
    </source>
</evidence>
<dbReference type="GO" id="GO:0012505">
    <property type="term" value="C:endomembrane system"/>
    <property type="evidence" value="ECO:0007669"/>
    <property type="project" value="UniProtKB-SubCell"/>
</dbReference>
<dbReference type="Proteomes" id="UP001175271">
    <property type="component" value="Unassembled WGS sequence"/>
</dbReference>
<proteinExistence type="predicted"/>
<feature type="transmembrane region" description="Helical" evidence="5">
    <location>
        <begin position="133"/>
        <end position="157"/>
    </location>
</feature>
<organism evidence="6 7">
    <name type="scientific">Steinernema hermaphroditum</name>
    <dbReference type="NCBI Taxonomy" id="289476"/>
    <lineage>
        <taxon>Eukaryota</taxon>
        <taxon>Metazoa</taxon>
        <taxon>Ecdysozoa</taxon>
        <taxon>Nematoda</taxon>
        <taxon>Chromadorea</taxon>
        <taxon>Rhabditida</taxon>
        <taxon>Tylenchina</taxon>
        <taxon>Panagrolaimomorpha</taxon>
        <taxon>Strongyloidoidea</taxon>
        <taxon>Steinernematidae</taxon>
        <taxon>Steinernema</taxon>
    </lineage>
</organism>
<evidence type="ECO:0000256" key="3">
    <source>
        <dbReference type="ARBA" id="ARBA00022989"/>
    </source>
</evidence>
<evidence type="ECO:0000256" key="2">
    <source>
        <dbReference type="ARBA" id="ARBA00022692"/>
    </source>
</evidence>
<comment type="subcellular location">
    <subcellularLocation>
        <location evidence="1">Endomembrane system</location>
        <topology evidence="1">Multi-pass membrane protein</topology>
    </subcellularLocation>
</comment>
<evidence type="ECO:0000313" key="7">
    <source>
        <dbReference type="Proteomes" id="UP001175271"/>
    </source>
</evidence>
<dbReference type="InterPro" id="IPR051115">
    <property type="entry name" value="LAPTM_transporter"/>
</dbReference>
<evidence type="ECO:0000256" key="1">
    <source>
        <dbReference type="ARBA" id="ARBA00004127"/>
    </source>
</evidence>
<reference evidence="6" key="1">
    <citation type="submission" date="2023-06" db="EMBL/GenBank/DDBJ databases">
        <title>Genomic analysis of the entomopathogenic nematode Steinernema hermaphroditum.</title>
        <authorList>
            <person name="Schwarz E.M."/>
            <person name="Heppert J.K."/>
            <person name="Baniya A."/>
            <person name="Schwartz H.T."/>
            <person name="Tan C.-H."/>
            <person name="Antoshechkin I."/>
            <person name="Sternberg P.W."/>
            <person name="Goodrich-Blair H."/>
            <person name="Dillman A.R."/>
        </authorList>
    </citation>
    <scope>NUCLEOTIDE SEQUENCE</scope>
    <source>
        <strain evidence="6">PS9179</strain>
        <tissue evidence="6">Whole animal</tissue>
    </source>
</reference>
<evidence type="ECO:0000313" key="6">
    <source>
        <dbReference type="EMBL" id="KAK0408672.1"/>
    </source>
</evidence>
<dbReference type="EMBL" id="JAUCMV010000003">
    <property type="protein sequence ID" value="KAK0408672.1"/>
    <property type="molecule type" value="Genomic_DNA"/>
</dbReference>
<keyword evidence="2 5" id="KW-0812">Transmembrane</keyword>
<keyword evidence="4 5" id="KW-0472">Membrane</keyword>